<dbReference type="KEGG" id="cvn:111124042"/>
<name>A0A8B8D6Y9_CRAVI</name>
<evidence type="ECO:0000313" key="5">
    <source>
        <dbReference type="Proteomes" id="UP000694844"/>
    </source>
</evidence>
<dbReference type="AlphaFoldDB" id="A0A8B8D6Y9"/>
<dbReference type="GO" id="GO:0005654">
    <property type="term" value="C:nucleoplasm"/>
    <property type="evidence" value="ECO:0007669"/>
    <property type="project" value="TreeGrafter"/>
</dbReference>
<dbReference type="Pfam" id="PF00643">
    <property type="entry name" value="zf-B_box"/>
    <property type="match status" value="1"/>
</dbReference>
<dbReference type="SMART" id="SM00336">
    <property type="entry name" value="BBOX"/>
    <property type="match status" value="1"/>
</dbReference>
<keyword evidence="5" id="KW-1185">Reference proteome</keyword>
<keyword evidence="2" id="KW-0863">Zinc-finger</keyword>
<evidence type="ECO:0000256" key="3">
    <source>
        <dbReference type="SAM" id="Coils"/>
    </source>
</evidence>
<dbReference type="RefSeq" id="XP_022322611.1">
    <property type="nucleotide sequence ID" value="XM_022466903.1"/>
</dbReference>
<dbReference type="InterPro" id="IPR011042">
    <property type="entry name" value="6-blade_b-propeller_TolB-like"/>
</dbReference>
<evidence type="ECO:0000256" key="1">
    <source>
        <dbReference type="ARBA" id="ARBA00022737"/>
    </source>
</evidence>
<evidence type="ECO:0000259" key="4">
    <source>
        <dbReference type="PROSITE" id="PS50119"/>
    </source>
</evidence>
<dbReference type="GeneID" id="111124042"/>
<dbReference type="Gene3D" id="2.120.10.30">
    <property type="entry name" value="TolB, C-terminal domain"/>
    <property type="match status" value="1"/>
</dbReference>
<dbReference type="GO" id="GO:0008270">
    <property type="term" value="F:zinc ion binding"/>
    <property type="evidence" value="ECO:0007669"/>
    <property type="project" value="UniProtKB-KW"/>
</dbReference>
<keyword evidence="1" id="KW-0677">Repeat</keyword>
<gene>
    <name evidence="6" type="primary">LOC111124042</name>
</gene>
<dbReference type="PANTHER" id="PTHR25462:SF296">
    <property type="entry name" value="MEIOTIC P26, ISOFORM F"/>
    <property type="match status" value="1"/>
</dbReference>
<evidence type="ECO:0000313" key="6">
    <source>
        <dbReference type="RefSeq" id="XP_022322611.1"/>
    </source>
</evidence>
<dbReference type="Pfam" id="PF01436">
    <property type="entry name" value="NHL"/>
    <property type="match status" value="1"/>
</dbReference>
<sequence>MAEKEVEFPLGSPQEPALICKKHDLMPIDVTCEDCEEFICSKCAKEDHKDHDWITISSAATLKSRGLLKSLKKIEDDDIQQMEEKIHKASQQIEVNKQRCESEVSKLQKHLDAIVQKLQKIKENHEKTLRERLECKNAEVSKAKSSLEERRKSVLQYITYIKENGSTMTDMILIKVHREMTKMLSTEVALTQKYFSLTHMIGDINDAVLETLIGQTFDAEQITVTETDSFHWNDAPISVLEAMNEDTCFLRNTELAYFEQVKKSGRKEKKFSVVVNDVCVTDNNEVYITDRKNNSISRLSPSGSVSRVFSTHPLRPIAICQTLDNGLLVNLGDTETDYYQPNSLSRRLVRHVTMKGDVIREYEYQEDGQTRLFTIPKRIAQNGNTDICVINWTKESTGELLILSFCGYVKAVYPEQDQRDKLYFTDLACDSHCNIILSELHSSNIQLLSPDGKFMRYLLTANNVNHPTAMSLKKSTLWIGVYNGLVKVYQYKPSAKV</sequence>
<dbReference type="SUPFAM" id="SSF57845">
    <property type="entry name" value="B-box zinc-binding domain"/>
    <property type="match status" value="1"/>
</dbReference>
<dbReference type="Proteomes" id="UP000694844">
    <property type="component" value="Chromosome 3"/>
</dbReference>
<dbReference type="PROSITE" id="PS50119">
    <property type="entry name" value="ZF_BBOX"/>
    <property type="match status" value="1"/>
</dbReference>
<dbReference type="Gene3D" id="3.30.160.60">
    <property type="entry name" value="Classic Zinc Finger"/>
    <property type="match status" value="1"/>
</dbReference>
<protein>
    <submittedName>
        <fullName evidence="6">Uncharacterized protein LOC111124042</fullName>
    </submittedName>
</protein>
<dbReference type="CDD" id="cd19756">
    <property type="entry name" value="Bbox2"/>
    <property type="match status" value="1"/>
</dbReference>
<dbReference type="SUPFAM" id="SSF63829">
    <property type="entry name" value="Calcium-dependent phosphotriesterase"/>
    <property type="match status" value="1"/>
</dbReference>
<keyword evidence="3" id="KW-0175">Coiled coil</keyword>
<reference evidence="6" key="1">
    <citation type="submission" date="2025-08" db="UniProtKB">
        <authorList>
            <consortium name="RefSeq"/>
        </authorList>
    </citation>
    <scope>IDENTIFICATION</scope>
    <source>
        <tissue evidence="6">Whole sample</tissue>
    </source>
</reference>
<proteinExistence type="predicted"/>
<keyword evidence="2" id="KW-0862">Zinc</keyword>
<dbReference type="InterPro" id="IPR000315">
    <property type="entry name" value="Znf_B-box"/>
</dbReference>
<feature type="coiled-coil region" evidence="3">
    <location>
        <begin position="72"/>
        <end position="150"/>
    </location>
</feature>
<feature type="domain" description="B box-type" evidence="4">
    <location>
        <begin position="15"/>
        <end position="56"/>
    </location>
</feature>
<dbReference type="InterPro" id="IPR047153">
    <property type="entry name" value="TRIM45/56/19-like"/>
</dbReference>
<dbReference type="GO" id="GO:0061630">
    <property type="term" value="F:ubiquitin protein ligase activity"/>
    <property type="evidence" value="ECO:0007669"/>
    <property type="project" value="TreeGrafter"/>
</dbReference>
<accession>A0A8B8D6Y9</accession>
<organism evidence="5 6">
    <name type="scientific">Crassostrea virginica</name>
    <name type="common">Eastern oyster</name>
    <dbReference type="NCBI Taxonomy" id="6565"/>
    <lineage>
        <taxon>Eukaryota</taxon>
        <taxon>Metazoa</taxon>
        <taxon>Spiralia</taxon>
        <taxon>Lophotrochozoa</taxon>
        <taxon>Mollusca</taxon>
        <taxon>Bivalvia</taxon>
        <taxon>Autobranchia</taxon>
        <taxon>Pteriomorphia</taxon>
        <taxon>Ostreida</taxon>
        <taxon>Ostreoidea</taxon>
        <taxon>Ostreidae</taxon>
        <taxon>Crassostrea</taxon>
    </lineage>
</organism>
<evidence type="ECO:0000256" key="2">
    <source>
        <dbReference type="PROSITE-ProRule" id="PRU00024"/>
    </source>
</evidence>
<dbReference type="InterPro" id="IPR001258">
    <property type="entry name" value="NHL_repeat"/>
</dbReference>
<keyword evidence="2" id="KW-0479">Metal-binding</keyword>
<dbReference type="PANTHER" id="PTHR25462">
    <property type="entry name" value="BONUS, ISOFORM C-RELATED"/>
    <property type="match status" value="1"/>
</dbReference>